<evidence type="ECO:0000256" key="5">
    <source>
        <dbReference type="ARBA" id="ARBA00022840"/>
    </source>
</evidence>
<dbReference type="PROSITE" id="PS50862">
    <property type="entry name" value="AA_TRNA_LIGASE_II"/>
    <property type="match status" value="1"/>
</dbReference>
<accession>A0AA36D4N5</accession>
<comment type="similarity">
    <text evidence="1">Belongs to the class-II aminoacyl-tRNA synthetase family. Type-1 seryl-tRNA synthetase subfamily.</text>
</comment>
<feature type="binding site" evidence="9">
    <location>
        <begin position="268"/>
        <end position="271"/>
    </location>
    <ligand>
        <name>ATP</name>
        <dbReference type="ChEBI" id="CHEBI:30616"/>
    </ligand>
</feature>
<dbReference type="AlphaFoldDB" id="A0AA36D4N5"/>
<evidence type="ECO:0000256" key="4">
    <source>
        <dbReference type="ARBA" id="ARBA00022741"/>
    </source>
</evidence>
<reference evidence="11" key="1">
    <citation type="submission" date="2023-06" db="EMBL/GenBank/DDBJ databases">
        <authorList>
            <person name="Delattre M."/>
        </authorList>
    </citation>
    <scope>NUCLEOTIDE SEQUENCE</scope>
    <source>
        <strain evidence="11">AF72</strain>
    </source>
</reference>
<feature type="binding site" evidence="8">
    <location>
        <position position="253"/>
    </location>
    <ligand>
        <name>L-serine</name>
        <dbReference type="ChEBI" id="CHEBI:33384"/>
    </ligand>
</feature>
<dbReference type="GO" id="GO:0004828">
    <property type="term" value="F:serine-tRNA ligase activity"/>
    <property type="evidence" value="ECO:0007669"/>
    <property type="project" value="UniProtKB-EC"/>
</dbReference>
<keyword evidence="5 9" id="KW-0067">ATP-binding</keyword>
<feature type="binding site" evidence="9">
    <location>
        <begin position="253"/>
        <end position="255"/>
    </location>
    <ligand>
        <name>ATP</name>
        <dbReference type="ChEBI" id="CHEBI:30616"/>
    </ligand>
</feature>
<dbReference type="InterPro" id="IPR045864">
    <property type="entry name" value="aa-tRNA-synth_II/BPL/LPL"/>
</dbReference>
<sequence length="343" mass="38989">MNRSLSSFLFARTVKHGRRALASQLRPNLDFDYLLDKANAEAIRKNIALRKGVGDPEPMYQAWEKIERIMEERGQSKITEEEYQRLWDELYEAALLIPNTSHATSPAGDESKNQVVDEWGETIQIKEPKTIEHLVKKWGSLFFPKEACGERSYTLVGPLARLERNLLDYAYKTVIGRGFSPVVISDLVAQSVTKACGVQQKEGAHPMQYRLLGEEGNVLSGTAEMGIAAMLRNRTFKTSELPIRLVSQSRCYRPEISRSAAEAKLYRVHEFTKVEMFVVCAPENSDSELENIVSIQKDIFKKFKNIKARLVNMATEELGASAHRKFDIEAWMPGRKLWGEFLG</sequence>
<dbReference type="PRINTS" id="PR00981">
    <property type="entry name" value="TRNASYNTHSER"/>
</dbReference>
<name>A0AA36D4N5_9BILA</name>
<dbReference type="InterPro" id="IPR002317">
    <property type="entry name" value="Ser-tRNA-ligase_type_1"/>
</dbReference>
<evidence type="ECO:0000256" key="6">
    <source>
        <dbReference type="ARBA" id="ARBA00023146"/>
    </source>
</evidence>
<keyword evidence="6" id="KW-0030">Aminoacyl-tRNA synthetase</keyword>
<feature type="binding site" evidence="8">
    <location>
        <position position="275"/>
    </location>
    <ligand>
        <name>L-serine</name>
        <dbReference type="ChEBI" id="CHEBI:33384"/>
    </ligand>
</feature>
<dbReference type="GO" id="GO:0006434">
    <property type="term" value="P:seryl-tRNA aminoacylation"/>
    <property type="evidence" value="ECO:0007669"/>
    <property type="project" value="InterPro"/>
</dbReference>
<gene>
    <name evidence="11" type="ORF">MSPICULIGERA_LOCUS17968</name>
</gene>
<dbReference type="Pfam" id="PF00587">
    <property type="entry name" value="tRNA-synt_2b"/>
    <property type="match status" value="1"/>
</dbReference>
<dbReference type="PANTHER" id="PTHR11778">
    <property type="entry name" value="SERYL-TRNA SYNTHETASE"/>
    <property type="match status" value="1"/>
</dbReference>
<organism evidence="11 12">
    <name type="scientific">Mesorhabditis spiculigera</name>
    <dbReference type="NCBI Taxonomy" id="96644"/>
    <lineage>
        <taxon>Eukaryota</taxon>
        <taxon>Metazoa</taxon>
        <taxon>Ecdysozoa</taxon>
        <taxon>Nematoda</taxon>
        <taxon>Chromadorea</taxon>
        <taxon>Rhabditida</taxon>
        <taxon>Rhabditina</taxon>
        <taxon>Rhabditomorpha</taxon>
        <taxon>Rhabditoidea</taxon>
        <taxon>Rhabditidae</taxon>
        <taxon>Mesorhabditinae</taxon>
        <taxon>Mesorhabditis</taxon>
    </lineage>
</organism>
<keyword evidence="12" id="KW-1185">Reference proteome</keyword>
<evidence type="ECO:0000256" key="3">
    <source>
        <dbReference type="ARBA" id="ARBA00022598"/>
    </source>
</evidence>
<dbReference type="EC" id="6.1.1.11" evidence="2"/>
<dbReference type="Gene3D" id="3.30.930.10">
    <property type="entry name" value="Bira Bifunctional Protein, Domain 2"/>
    <property type="match status" value="1"/>
</dbReference>
<dbReference type="GO" id="GO:0005524">
    <property type="term" value="F:ATP binding"/>
    <property type="evidence" value="ECO:0007669"/>
    <property type="project" value="UniProtKB-KW"/>
</dbReference>
<evidence type="ECO:0000313" key="11">
    <source>
        <dbReference type="EMBL" id="CAJ0579762.1"/>
    </source>
</evidence>
<protein>
    <recommendedName>
        <fullName evidence="2">serine--tRNA ligase</fullName>
        <ecNumber evidence="2">6.1.1.11</ecNumber>
    </recommendedName>
    <alternativeName>
        <fullName evidence="7">Seryl-tRNA synthetase</fullName>
    </alternativeName>
</protein>
<proteinExistence type="inferred from homology"/>
<dbReference type="Proteomes" id="UP001177023">
    <property type="component" value="Unassembled WGS sequence"/>
</dbReference>
<feature type="non-terminal residue" evidence="11">
    <location>
        <position position="343"/>
    </location>
</feature>
<dbReference type="InterPro" id="IPR002314">
    <property type="entry name" value="aa-tRNA-synt_IIb"/>
</dbReference>
<dbReference type="PIRSF" id="PIRSF001529">
    <property type="entry name" value="Ser-tRNA-synth_IIa"/>
    <property type="match status" value="1"/>
</dbReference>
<evidence type="ECO:0000256" key="7">
    <source>
        <dbReference type="ARBA" id="ARBA00031113"/>
    </source>
</evidence>
<feature type="domain" description="Aminoacyl-transfer RNA synthetases class-II family profile" evidence="10">
    <location>
        <begin position="219"/>
        <end position="343"/>
    </location>
</feature>
<evidence type="ECO:0000259" key="10">
    <source>
        <dbReference type="PROSITE" id="PS50862"/>
    </source>
</evidence>
<feature type="binding site" evidence="8">
    <location>
        <position position="222"/>
    </location>
    <ligand>
        <name>L-serine</name>
        <dbReference type="ChEBI" id="CHEBI:33384"/>
    </ligand>
</feature>
<comment type="caution">
    <text evidence="11">The sequence shown here is derived from an EMBL/GenBank/DDBJ whole genome shotgun (WGS) entry which is preliminary data.</text>
</comment>
<keyword evidence="3" id="KW-0436">Ligase</keyword>
<dbReference type="EMBL" id="CATQJA010002657">
    <property type="protein sequence ID" value="CAJ0579762.1"/>
    <property type="molecule type" value="Genomic_DNA"/>
</dbReference>
<evidence type="ECO:0000256" key="8">
    <source>
        <dbReference type="PIRSR" id="PIRSR001529-1"/>
    </source>
</evidence>
<dbReference type="SUPFAM" id="SSF55681">
    <property type="entry name" value="Class II aaRS and biotin synthetases"/>
    <property type="match status" value="1"/>
</dbReference>
<evidence type="ECO:0000256" key="2">
    <source>
        <dbReference type="ARBA" id="ARBA00012840"/>
    </source>
</evidence>
<evidence type="ECO:0000256" key="9">
    <source>
        <dbReference type="PIRSR" id="PIRSR001529-2"/>
    </source>
</evidence>
<evidence type="ECO:0000313" key="12">
    <source>
        <dbReference type="Proteomes" id="UP001177023"/>
    </source>
</evidence>
<dbReference type="InterPro" id="IPR006195">
    <property type="entry name" value="aa-tRNA-synth_II"/>
</dbReference>
<evidence type="ECO:0000256" key="1">
    <source>
        <dbReference type="ARBA" id="ARBA00010728"/>
    </source>
</evidence>
<keyword evidence="4" id="KW-0547">Nucleotide-binding</keyword>